<feature type="region of interest" description="Disordered" evidence="1">
    <location>
        <begin position="30"/>
        <end position="53"/>
    </location>
</feature>
<dbReference type="PROSITE" id="PS51257">
    <property type="entry name" value="PROKAR_LIPOPROTEIN"/>
    <property type="match status" value="1"/>
</dbReference>
<name>A0A538UEG5_UNCEI</name>
<evidence type="ECO:0000256" key="1">
    <source>
        <dbReference type="SAM" id="MobiDB-lite"/>
    </source>
</evidence>
<evidence type="ECO:0000313" key="2">
    <source>
        <dbReference type="EMBL" id="TMQ74263.1"/>
    </source>
</evidence>
<gene>
    <name evidence="2" type="ORF">E6K81_00570</name>
</gene>
<comment type="caution">
    <text evidence="2">The sequence shown here is derived from an EMBL/GenBank/DDBJ whole genome shotgun (WGS) entry which is preliminary data.</text>
</comment>
<dbReference type="EMBL" id="VBPB01000005">
    <property type="protein sequence ID" value="TMQ74263.1"/>
    <property type="molecule type" value="Genomic_DNA"/>
</dbReference>
<accession>A0A538UEG5</accession>
<dbReference type="Proteomes" id="UP000319771">
    <property type="component" value="Unassembled WGS sequence"/>
</dbReference>
<feature type="non-terminal residue" evidence="2">
    <location>
        <position position="206"/>
    </location>
</feature>
<organism evidence="2 3">
    <name type="scientific">Eiseniibacteriota bacterium</name>
    <dbReference type="NCBI Taxonomy" id="2212470"/>
    <lineage>
        <taxon>Bacteria</taxon>
        <taxon>Candidatus Eiseniibacteriota</taxon>
    </lineage>
</organism>
<protein>
    <submittedName>
        <fullName evidence="2">Uncharacterized protein</fullName>
    </submittedName>
</protein>
<dbReference type="AlphaFoldDB" id="A0A538UEG5"/>
<sequence>MITARRRAGLGLILGVLVGAAGCGGALRGPAHPGAGQDSLRHGARPTQHAGEVSQRETRLNGHLVLGTFPVPVSPSPGSASVSWAREVGAGPAGAERLIALGTRGTASPRDSLAAWREAARDPVLGVYALRPIARLALALGDTAGADSAWARLAGLRSLWGWEALRNRCDLALARGDTARADALLGSADRADWPDAERAEWMGRRV</sequence>
<evidence type="ECO:0000313" key="3">
    <source>
        <dbReference type="Proteomes" id="UP000319771"/>
    </source>
</evidence>
<proteinExistence type="predicted"/>
<reference evidence="2 3" key="1">
    <citation type="journal article" date="2019" name="Nat. Microbiol.">
        <title>Mediterranean grassland soil C-N compound turnover is dependent on rainfall and depth, and is mediated by genomically divergent microorganisms.</title>
        <authorList>
            <person name="Diamond S."/>
            <person name="Andeer P.F."/>
            <person name="Li Z."/>
            <person name="Crits-Christoph A."/>
            <person name="Burstein D."/>
            <person name="Anantharaman K."/>
            <person name="Lane K.R."/>
            <person name="Thomas B.C."/>
            <person name="Pan C."/>
            <person name="Northen T.R."/>
            <person name="Banfield J.F."/>
        </authorList>
    </citation>
    <scope>NUCLEOTIDE SEQUENCE [LARGE SCALE GENOMIC DNA]</scope>
    <source>
        <strain evidence="2">WS_11</strain>
    </source>
</reference>